<sequence length="163" mass="18547">MAQLSAWPQGPCCAPDYVLGAQDSEKLGNIPYLELPAQWERRHLNRALKDVARTLNELEQKTETQRKEGLCPRLQFRSENARKHKKGNYSHSVFFLTFHLLGLAWSLLTNESLAEALFLNNKKAAPQEEKDFVLHLSPATTYLECGEESQKRGCHLVTLRSLA</sequence>
<reference evidence="3 4" key="1">
    <citation type="journal article" date="2020" name="Nature">
        <title>Six reference-quality genomes reveal evolution of bat adaptations.</title>
        <authorList>
            <person name="Jebb D."/>
            <person name="Huang Z."/>
            <person name="Pippel M."/>
            <person name="Hughes G.M."/>
            <person name="Lavrichenko K."/>
            <person name="Devanna P."/>
            <person name="Winkler S."/>
            <person name="Jermiin L.S."/>
            <person name="Skirmuntt E.C."/>
            <person name="Katzourakis A."/>
            <person name="Burkitt-Gray L."/>
            <person name="Ray D.A."/>
            <person name="Sullivan K.A.M."/>
            <person name="Roscito J.G."/>
            <person name="Kirilenko B.M."/>
            <person name="Davalos L.M."/>
            <person name="Corthals A.P."/>
            <person name="Power M.L."/>
            <person name="Jones G."/>
            <person name="Ransome R.D."/>
            <person name="Dechmann D.K.N."/>
            <person name="Locatelli A.G."/>
            <person name="Puechmaille S.J."/>
            <person name="Fedrigo O."/>
            <person name="Jarvis E.D."/>
            <person name="Hiller M."/>
            <person name="Vernes S.C."/>
            <person name="Myers E.W."/>
            <person name="Teeling E.C."/>
        </authorList>
    </citation>
    <scope>NUCLEOTIDE SEQUENCE [LARGE SCALE GENOMIC DNA]</scope>
    <source>
        <strain evidence="3">MRouAeg1</strain>
        <tissue evidence="3">Muscle</tissue>
    </source>
</reference>
<organism evidence="3 4">
    <name type="scientific">Rousettus aegyptiacus</name>
    <name type="common">Egyptian fruit bat</name>
    <name type="synonym">Pteropus aegyptiacus</name>
    <dbReference type="NCBI Taxonomy" id="9407"/>
    <lineage>
        <taxon>Eukaryota</taxon>
        <taxon>Metazoa</taxon>
        <taxon>Chordata</taxon>
        <taxon>Craniata</taxon>
        <taxon>Vertebrata</taxon>
        <taxon>Euteleostomi</taxon>
        <taxon>Mammalia</taxon>
        <taxon>Eutheria</taxon>
        <taxon>Laurasiatheria</taxon>
        <taxon>Chiroptera</taxon>
        <taxon>Yinpterochiroptera</taxon>
        <taxon>Pteropodoidea</taxon>
        <taxon>Pteropodidae</taxon>
        <taxon>Rousettinae</taxon>
        <taxon>Rousettus</taxon>
    </lineage>
</organism>
<protein>
    <submittedName>
        <fullName evidence="3">Uncharacterized protein</fullName>
    </submittedName>
</protein>
<feature type="transmembrane region" description="Helical" evidence="2">
    <location>
        <begin position="89"/>
        <end position="108"/>
    </location>
</feature>
<evidence type="ECO:0000256" key="1">
    <source>
        <dbReference type="SAM" id="Coils"/>
    </source>
</evidence>
<keyword evidence="4" id="KW-1185">Reference proteome</keyword>
<dbReference type="AlphaFoldDB" id="A0A7J8G9R7"/>
<keyword evidence="2" id="KW-0472">Membrane</keyword>
<feature type="coiled-coil region" evidence="1">
    <location>
        <begin position="41"/>
        <end position="68"/>
    </location>
</feature>
<dbReference type="Proteomes" id="UP000593571">
    <property type="component" value="Unassembled WGS sequence"/>
</dbReference>
<name>A0A7J8G9R7_ROUAE</name>
<proteinExistence type="predicted"/>
<accession>A0A7J8G9R7</accession>
<evidence type="ECO:0000256" key="2">
    <source>
        <dbReference type="SAM" id="Phobius"/>
    </source>
</evidence>
<keyword evidence="2" id="KW-1133">Transmembrane helix</keyword>
<keyword evidence="2" id="KW-0812">Transmembrane</keyword>
<evidence type="ECO:0000313" key="3">
    <source>
        <dbReference type="EMBL" id="KAF6456813.1"/>
    </source>
</evidence>
<evidence type="ECO:0000313" key="4">
    <source>
        <dbReference type="Proteomes" id="UP000593571"/>
    </source>
</evidence>
<keyword evidence="1" id="KW-0175">Coiled coil</keyword>
<gene>
    <name evidence="3" type="ORF">HJG63_011463</name>
</gene>
<dbReference type="EMBL" id="JACASE010000006">
    <property type="protein sequence ID" value="KAF6456813.1"/>
    <property type="molecule type" value="Genomic_DNA"/>
</dbReference>
<comment type="caution">
    <text evidence="3">The sequence shown here is derived from an EMBL/GenBank/DDBJ whole genome shotgun (WGS) entry which is preliminary data.</text>
</comment>